<gene>
    <name evidence="2" type="ORF">AAT1_02052</name>
</gene>
<protein>
    <submittedName>
        <fullName evidence="2">Uncharacterized protein</fullName>
    </submittedName>
</protein>
<dbReference type="Proteomes" id="UP000221376">
    <property type="component" value="Segment"/>
</dbReference>
<evidence type="ECO:0000256" key="1">
    <source>
        <dbReference type="SAM" id="MobiDB-lite"/>
    </source>
</evidence>
<evidence type="ECO:0000313" key="3">
    <source>
        <dbReference type="Proteomes" id="UP000221376"/>
    </source>
</evidence>
<name>A0A125SA82_9CAUD</name>
<sequence length="63" mass="7208">MQTNKEKKAGLCPRHGRGWDGVGPYYLCGCAMDKRMRRQPSSSRMTEDMPPYQVLGEDDGYHD</sequence>
<keyword evidence="3" id="KW-1185">Reference proteome</keyword>
<proteinExistence type="predicted"/>
<accession>A0A125SA82</accession>
<feature type="region of interest" description="Disordered" evidence="1">
    <location>
        <begin position="37"/>
        <end position="63"/>
    </location>
</feature>
<dbReference type="EMBL" id="KU204984">
    <property type="protein sequence ID" value="AME18078.1"/>
    <property type="molecule type" value="Genomic_DNA"/>
</dbReference>
<organism evidence="2 3">
    <name type="scientific">Pseudomonas phage AAT-1</name>
    <dbReference type="NCBI Taxonomy" id="1775248"/>
    <lineage>
        <taxon>Viruses</taxon>
        <taxon>Duplodnaviria</taxon>
        <taxon>Heunggongvirae</taxon>
        <taxon>Uroviricota</taxon>
        <taxon>Caudoviricetes</taxon>
        <taxon>Mesyanzhinovviridae</taxon>
        <taxon>Bradleyvirinae</taxon>
        <taxon>Pamexvirus</taxon>
        <taxon>Pamexvirus AAT1</taxon>
    </lineage>
</organism>
<evidence type="ECO:0000313" key="2">
    <source>
        <dbReference type="EMBL" id="AME18078.1"/>
    </source>
</evidence>
<reference evidence="2" key="1">
    <citation type="submission" date="2016-06" db="EMBL/GenBank/DDBJ databases">
        <title>Complete Genome Sequence of Pseudomonas aeruginosa Phage AAT-1.</title>
        <authorList>
            <person name="Andrade-Dominguez A."/>
            <person name="Kolter R."/>
        </authorList>
    </citation>
    <scope>NUCLEOTIDE SEQUENCE [LARGE SCALE GENOMIC DNA]</scope>
</reference>